<dbReference type="AlphaFoldDB" id="A0A6N2AV84"/>
<evidence type="ECO:0000256" key="3">
    <source>
        <dbReference type="ARBA" id="ARBA00023274"/>
    </source>
</evidence>
<comment type="caution">
    <text evidence="4">The sequence shown here is derived from an EMBL/GenBank/DDBJ whole genome shotgun (WGS) entry which is preliminary data.</text>
</comment>
<dbReference type="PANTHER" id="PTHR11722">
    <property type="entry name" value="60S RIBOSOMAL PROTEIN L13"/>
    <property type="match status" value="1"/>
</dbReference>
<dbReference type="Pfam" id="PF01294">
    <property type="entry name" value="Ribosomal_L13e"/>
    <property type="match status" value="1"/>
</dbReference>
<comment type="similarity">
    <text evidence="1">Belongs to the eukaryotic ribosomal protein eL13 family.</text>
</comment>
<dbReference type="EMBL" id="RXGB01006540">
    <property type="protein sequence ID" value="TMW86387.1"/>
    <property type="molecule type" value="Genomic_DNA"/>
</dbReference>
<evidence type="ECO:0000313" key="4">
    <source>
        <dbReference type="EMBL" id="TMW86387.1"/>
    </source>
</evidence>
<name>A0A6N2AV84_SOLCI</name>
<dbReference type="PANTHER" id="PTHR11722:SF0">
    <property type="entry name" value="LARGE RIBOSOMAL SUBUNIT PROTEIN EL13"/>
    <property type="match status" value="1"/>
</dbReference>
<evidence type="ECO:0000256" key="1">
    <source>
        <dbReference type="ARBA" id="ARBA00005640"/>
    </source>
</evidence>
<dbReference type="GO" id="GO:0006412">
    <property type="term" value="P:translation"/>
    <property type="evidence" value="ECO:0007669"/>
    <property type="project" value="InterPro"/>
</dbReference>
<keyword evidence="3" id="KW-0687">Ribonucleoprotein</keyword>
<dbReference type="GO" id="GO:0003723">
    <property type="term" value="F:RNA binding"/>
    <property type="evidence" value="ECO:0007669"/>
    <property type="project" value="TreeGrafter"/>
</dbReference>
<dbReference type="GO" id="GO:0022625">
    <property type="term" value="C:cytosolic large ribosomal subunit"/>
    <property type="evidence" value="ECO:0007669"/>
    <property type="project" value="TreeGrafter"/>
</dbReference>
<keyword evidence="2" id="KW-0689">Ribosomal protein</keyword>
<sequence>MKHNNVIPNGHFKKQTDIRVKTWFNQTARKRMRRIARQEMAVKIPQQLLELSTLLSMVRHSNTT</sequence>
<proteinExistence type="inferred from homology"/>
<gene>
    <name evidence="4" type="ORF">EJD97_021461</name>
</gene>
<accession>A0A6N2AV84</accession>
<evidence type="ECO:0000256" key="2">
    <source>
        <dbReference type="ARBA" id="ARBA00022980"/>
    </source>
</evidence>
<reference evidence="4" key="1">
    <citation type="submission" date="2019-05" db="EMBL/GenBank/DDBJ databases">
        <title>The de novo reference genome and transcriptome assemblies of the wild tomato species Solanum chilense.</title>
        <authorList>
            <person name="Stam R."/>
            <person name="Nosenko T."/>
            <person name="Hoerger A.C."/>
            <person name="Stephan W."/>
            <person name="Seidel M.A."/>
            <person name="Kuhn J.M.M."/>
            <person name="Haberer G."/>
            <person name="Tellier A."/>
        </authorList>
    </citation>
    <scope>NUCLEOTIDE SEQUENCE</scope>
    <source>
        <tissue evidence="4">Mature leaves</tissue>
    </source>
</reference>
<dbReference type="GO" id="GO:0003735">
    <property type="term" value="F:structural constituent of ribosome"/>
    <property type="evidence" value="ECO:0007669"/>
    <property type="project" value="InterPro"/>
</dbReference>
<dbReference type="InterPro" id="IPR001380">
    <property type="entry name" value="Ribosomal_eL13"/>
</dbReference>
<organism evidence="4">
    <name type="scientific">Solanum chilense</name>
    <name type="common">Tomato</name>
    <name type="synonym">Lycopersicon chilense</name>
    <dbReference type="NCBI Taxonomy" id="4083"/>
    <lineage>
        <taxon>Eukaryota</taxon>
        <taxon>Viridiplantae</taxon>
        <taxon>Streptophyta</taxon>
        <taxon>Embryophyta</taxon>
        <taxon>Tracheophyta</taxon>
        <taxon>Spermatophyta</taxon>
        <taxon>Magnoliopsida</taxon>
        <taxon>eudicotyledons</taxon>
        <taxon>Gunneridae</taxon>
        <taxon>Pentapetalae</taxon>
        <taxon>asterids</taxon>
        <taxon>lamiids</taxon>
        <taxon>Solanales</taxon>
        <taxon>Solanaceae</taxon>
        <taxon>Solanoideae</taxon>
        <taxon>Solaneae</taxon>
        <taxon>Solanum</taxon>
        <taxon>Solanum subgen. Lycopersicon</taxon>
    </lineage>
</organism>
<protein>
    <submittedName>
        <fullName evidence="4">Uncharacterized protein</fullName>
    </submittedName>
</protein>